<dbReference type="AlphaFoldDB" id="A0A9I9EE26"/>
<evidence type="ECO:0000313" key="1">
    <source>
        <dbReference type="EnsemblPlants" id="MELO3C032255.2.1"/>
    </source>
</evidence>
<accession>A0A9I9EE26</accession>
<proteinExistence type="predicted"/>
<protein>
    <submittedName>
        <fullName evidence="1">Uncharacterized protein</fullName>
    </submittedName>
</protein>
<dbReference type="Gramene" id="MELO3C032255.2.1">
    <property type="protein sequence ID" value="MELO3C032255.2.1"/>
    <property type="gene ID" value="MELO3C032255.2"/>
</dbReference>
<sequence length="72" mass="8224">MLPLHLLSSLNKPVSQGLDLLNAQNPRLHPGNVYRFLDLINYTLYKIVGKNSIAHRQNNSIMEIIKSVRRVS</sequence>
<reference evidence="1" key="1">
    <citation type="submission" date="2023-03" db="UniProtKB">
        <authorList>
            <consortium name="EnsemblPlants"/>
        </authorList>
    </citation>
    <scope>IDENTIFICATION</scope>
</reference>
<name>A0A9I9EE26_CUCME</name>
<dbReference type="EnsemblPlants" id="MELO3C032255.2.1">
    <property type="protein sequence ID" value="MELO3C032255.2.1"/>
    <property type="gene ID" value="MELO3C032255.2"/>
</dbReference>
<organism evidence="1">
    <name type="scientific">Cucumis melo</name>
    <name type="common">Muskmelon</name>
    <dbReference type="NCBI Taxonomy" id="3656"/>
    <lineage>
        <taxon>Eukaryota</taxon>
        <taxon>Viridiplantae</taxon>
        <taxon>Streptophyta</taxon>
        <taxon>Embryophyta</taxon>
        <taxon>Tracheophyta</taxon>
        <taxon>Spermatophyta</taxon>
        <taxon>Magnoliopsida</taxon>
        <taxon>eudicotyledons</taxon>
        <taxon>Gunneridae</taxon>
        <taxon>Pentapetalae</taxon>
        <taxon>rosids</taxon>
        <taxon>fabids</taxon>
        <taxon>Cucurbitales</taxon>
        <taxon>Cucurbitaceae</taxon>
        <taxon>Benincaseae</taxon>
        <taxon>Cucumis</taxon>
    </lineage>
</organism>